<dbReference type="RefSeq" id="WP_153282804.1">
    <property type="nucleotide sequence ID" value="NZ_CP045644.1"/>
</dbReference>
<proteinExistence type="predicted"/>
<evidence type="ECO:0000313" key="2">
    <source>
        <dbReference type="Proteomes" id="UP000326780"/>
    </source>
</evidence>
<sequence>MSAFFVGAFGEKVVIANQGKDCHGRHGLAGDGTLRRRIRRPSLRPREAARRGINQMTTTLTEKTFAELFTYAGGTNGTCVNSQGFIQPSATPRFDFDPVTKVAKGLLIENARINQLAFSSRFENAAWTKTSVTAVPGAAQAPNGRWDACKLTLLSGGIASVGRASQTTAKVAAAMTYTFSFYAKAAGSSNGWTFASGATTGERISFAFDLSALTISLFTISAFVEVTKRIVDIGGGWRRVEVVFTTDASATLTAAVYPGAAVAGTGPGDGVAGIYVWGAQLEVGAFASSYIPSWDGVTARASIGSYCDAKGLLRYAAAGVARNSYEPSNLTLPPVLMVEEQRTNILAKSSDVHLWSGGGMVRNTGKTAPDGTLRAVEFSGAANSPNFLSAAATATVMTYSIYLKNVSRTAVIDLMLRNSTTTFNGAPGSVNLHSPTPSISGTGWEMRDAGGGWFRCTYTSNMPITVGDTLTCYAVASGARPDNGTCLAWGAQLEAGAFATSYIPSTETFTGRASVGTYFDSTGAMKTATAGVARMTYNPADLTVAPWLMLEGQSTNLLLGSQITLGVAGGTTPPAVASTTIDGEACVAVTFTPASASGYSGSRVQSGAGVGAAVTTGTAYSTSAYVKLSRPLTGSEAINLYYTGSSGMGGFIISTANSAQFVDRFSRTATQNITPAASGGIYPVVHNNGVLTSNLTVWFCKGQVEEGPVVTSYIPTTAATMTRAADASTSAATTRQADTATSAATTRTGDLVRVDTTKGWCNAAEGTLYMEFGRPREGDAATRNLIEIGSAIANRVGIGFNTTGSAYAYSNANGVSGPSTVAIGLLGTPVGNPVKTTVSYGADGLRYGCNGQLLKAGMTTVPPMNFLGIGNLATGGNQPFLHVRSVQYRPQKLTDAEVVALTA</sequence>
<evidence type="ECO:0000313" key="1">
    <source>
        <dbReference type="EMBL" id="QFZ84155.1"/>
    </source>
</evidence>
<organism evidence="1 2">
    <name type="scientific">Variovorax paradoxus</name>
    <dbReference type="NCBI Taxonomy" id="34073"/>
    <lineage>
        <taxon>Bacteria</taxon>
        <taxon>Pseudomonadati</taxon>
        <taxon>Pseudomonadota</taxon>
        <taxon>Betaproteobacteria</taxon>
        <taxon>Burkholderiales</taxon>
        <taxon>Comamonadaceae</taxon>
        <taxon>Variovorax</taxon>
    </lineage>
</organism>
<accession>A0A5Q0M6Q0</accession>
<name>A0A5Q0M6Q0_VARPD</name>
<dbReference type="EMBL" id="CP045644">
    <property type="protein sequence ID" value="QFZ84155.1"/>
    <property type="molecule type" value="Genomic_DNA"/>
</dbReference>
<gene>
    <name evidence="1" type="ORF">GFK26_16025</name>
</gene>
<reference evidence="1 2" key="1">
    <citation type="submission" date="2019-10" db="EMBL/GenBank/DDBJ databases">
        <title>Complete genome sequence of Variovorax paradoxus 5C-2.</title>
        <authorList>
            <person name="Gogoleva N.E."/>
            <person name="Balkin A.S."/>
        </authorList>
    </citation>
    <scope>NUCLEOTIDE SEQUENCE [LARGE SCALE GENOMIC DNA]</scope>
    <source>
        <strain evidence="1 2">5C-2</strain>
    </source>
</reference>
<protein>
    <submittedName>
        <fullName evidence="1">Uncharacterized protein</fullName>
    </submittedName>
</protein>
<dbReference type="AlphaFoldDB" id="A0A5Q0M6Q0"/>
<dbReference type="Proteomes" id="UP000326780">
    <property type="component" value="Chromosome"/>
</dbReference>